<proteinExistence type="predicted"/>
<comment type="caution">
    <text evidence="5">The sequence shown here is derived from an EMBL/GenBank/DDBJ whole genome shotgun (WGS) entry which is preliminary data.</text>
</comment>
<feature type="region of interest" description="Disordered" evidence="2">
    <location>
        <begin position="562"/>
        <end position="582"/>
    </location>
</feature>
<feature type="compositionally biased region" description="Polar residues" evidence="2">
    <location>
        <begin position="257"/>
        <end position="288"/>
    </location>
</feature>
<feature type="domain" description="SH2" evidence="3">
    <location>
        <begin position="47"/>
        <end position="138"/>
    </location>
</feature>
<feature type="compositionally biased region" description="Basic and acidic residues" evidence="2">
    <location>
        <begin position="562"/>
        <end position="580"/>
    </location>
</feature>
<name>A0A226F590_FOLCA</name>
<evidence type="ECO:0000256" key="2">
    <source>
        <dbReference type="SAM" id="MobiDB-lite"/>
    </source>
</evidence>
<dbReference type="Proteomes" id="UP000198287">
    <property type="component" value="Unassembled WGS sequence"/>
</dbReference>
<keyword evidence="6" id="KW-1185">Reference proteome</keyword>
<dbReference type="SUPFAM" id="SSF109993">
    <property type="entry name" value="VPS9 domain"/>
    <property type="match status" value="1"/>
</dbReference>
<dbReference type="Pfam" id="PF23268">
    <property type="entry name" value="RIN1"/>
    <property type="match status" value="1"/>
</dbReference>
<gene>
    <name evidence="5" type="ORF">Fcan01_03182</name>
</gene>
<feature type="compositionally biased region" description="Low complexity" evidence="2">
    <location>
        <begin position="8"/>
        <end position="21"/>
    </location>
</feature>
<dbReference type="Pfam" id="PF00788">
    <property type="entry name" value="RA"/>
    <property type="match status" value="1"/>
</dbReference>
<dbReference type="OMA" id="VEVNMMV"/>
<feature type="region of interest" description="Disordered" evidence="2">
    <location>
        <begin position="1"/>
        <end position="30"/>
    </location>
</feature>
<dbReference type="InterPro" id="IPR037191">
    <property type="entry name" value="VPS9_dom_sf"/>
</dbReference>
<dbReference type="STRING" id="158441.A0A226F590"/>
<evidence type="ECO:0000256" key="1">
    <source>
        <dbReference type="PROSITE-ProRule" id="PRU00191"/>
    </source>
</evidence>
<dbReference type="Gene3D" id="3.30.505.10">
    <property type="entry name" value="SH2 domain"/>
    <property type="match status" value="1"/>
</dbReference>
<evidence type="ECO:0000313" key="6">
    <source>
        <dbReference type="Proteomes" id="UP000198287"/>
    </source>
</evidence>
<dbReference type="PROSITE" id="PS50200">
    <property type="entry name" value="RA"/>
    <property type="match status" value="1"/>
</dbReference>
<dbReference type="InterPro" id="IPR000159">
    <property type="entry name" value="RA_dom"/>
</dbReference>
<accession>A0A226F590</accession>
<dbReference type="InterPro" id="IPR000980">
    <property type="entry name" value="SH2"/>
</dbReference>
<evidence type="ECO:0000313" key="5">
    <source>
        <dbReference type="EMBL" id="OXA64627.1"/>
    </source>
</evidence>
<sequence length="1000" mass="111118">MMLSEWVPSPDSSYASSPSTSGGSGSPSPPRCEISLLERLIRTHPLWFLPSLQRSGALHLLQGREVGNFIVRSSREPDTMAVSVKLPGNQVEHYLLKANEENRISLQDSEHSFPTVHQFVAHYCNQSDEIPVCLRVPSAIAEATTRQQLRSLALLGQEFWTISSSPPPVHRNDIVVINEQQTIDGSPSDADSSQSHSHPLPSKSSGIGSQSSSSQNSLCDLGKKPCRPTTLQLGQSRTLLTPLSVPIIPQTNRWLVTPTTTTSNNSMGLSQPSSVQSTPSEQLSSVSDRINLRTKGGHHPHRRAKKNSGGKSIHYKDTEIIDLFKGTQTVFDDKASDYDDVWPASNPHTPSTPTTSRRLFTFKPDVIPLNTPDCPQSSHRHLNQSKSLSLCVTPTNGNISTPEEIFKSRGFSTNINNRLSLKNININSMTEHECLDNKMMMDKSKGIYSEPLDSINTAKNNNCGEQRQQPKLIHNRWSQPALSLVAPSQSSQRQNNNINNLRQKRYSCCGSKSSDNLNGLGIREKDEVCDSNVTLNYQSTRIQPSSSSWQVDNSWKFCCNQKTDHQQQKQEDKRSQKEKNNNNLNNLRIKLGICSGNNLNSKIEFQQQPLSPSPENWDNLLRLVQLESLQLNEAESEESPQPYMATHAIESGESSIRKIVEGLSKKQNGVFGPMLNSFISCTLSGKLQDPFKVLRNIRQFISGLKNYLVGVSPESEMIHQEIKNQSVKLRSSEFLNVDLILENILVDLVIKPLYLHVMTLLRKENQSSLIMCNNGRHDENQRLHRIYDSFQENISPIAKLDRWNEFVCEVQELDSTPTEFFSLLTSTLGEVCSVDVESHADFVVGLLPPCISERNSYSLSLLQSAVSALKGNVSGGSDPDTLGGIGNQRVVVTPGCGTTRIQNKLTSVKVIIPDERSGTLIRKVVPIRESVTTVKDVAKLLSCKLGITNTPDYVLVTIRGGEERICQENDLIQQILENGSAQALAYRRVDAKIGWPLKIA</sequence>
<feature type="region of interest" description="Disordered" evidence="2">
    <location>
        <begin position="183"/>
        <end position="223"/>
    </location>
</feature>
<feature type="region of interest" description="Disordered" evidence="2">
    <location>
        <begin position="257"/>
        <end position="312"/>
    </location>
</feature>
<reference evidence="5 6" key="1">
    <citation type="submission" date="2015-12" db="EMBL/GenBank/DDBJ databases">
        <title>The genome of Folsomia candida.</title>
        <authorList>
            <person name="Faddeeva A."/>
            <person name="Derks M.F."/>
            <person name="Anvar Y."/>
            <person name="Smit S."/>
            <person name="Van Straalen N."/>
            <person name="Roelofs D."/>
        </authorList>
    </citation>
    <scope>NUCLEOTIDE SEQUENCE [LARGE SCALE GENOMIC DNA]</scope>
    <source>
        <strain evidence="5 6">VU population</strain>
        <tissue evidence="5">Whole body</tissue>
    </source>
</reference>
<dbReference type="InterPro" id="IPR036860">
    <property type="entry name" value="SH2_dom_sf"/>
</dbReference>
<feature type="domain" description="Ras-associating" evidence="4">
    <location>
        <begin position="930"/>
        <end position="991"/>
    </location>
</feature>
<dbReference type="SMART" id="SM00252">
    <property type="entry name" value="SH2"/>
    <property type="match status" value="1"/>
</dbReference>
<dbReference type="SUPFAM" id="SSF55550">
    <property type="entry name" value="SH2 domain"/>
    <property type="match status" value="1"/>
</dbReference>
<feature type="compositionally biased region" description="Low complexity" evidence="2">
    <location>
        <begin position="186"/>
        <end position="217"/>
    </location>
</feature>
<organism evidence="5 6">
    <name type="scientific">Folsomia candida</name>
    <name type="common">Springtail</name>
    <dbReference type="NCBI Taxonomy" id="158441"/>
    <lineage>
        <taxon>Eukaryota</taxon>
        <taxon>Metazoa</taxon>
        <taxon>Ecdysozoa</taxon>
        <taxon>Arthropoda</taxon>
        <taxon>Hexapoda</taxon>
        <taxon>Collembola</taxon>
        <taxon>Entomobryomorpha</taxon>
        <taxon>Isotomoidea</taxon>
        <taxon>Isotomidae</taxon>
        <taxon>Proisotominae</taxon>
        <taxon>Folsomia</taxon>
    </lineage>
</organism>
<dbReference type="CDD" id="cd00173">
    <property type="entry name" value="SH2"/>
    <property type="match status" value="1"/>
</dbReference>
<feature type="compositionally biased region" description="Basic residues" evidence="2">
    <location>
        <begin position="295"/>
        <end position="308"/>
    </location>
</feature>
<keyword evidence="1" id="KW-0727">SH2 domain</keyword>
<dbReference type="EMBL" id="LNIX01000001">
    <property type="protein sequence ID" value="OXA64627.1"/>
    <property type="molecule type" value="Genomic_DNA"/>
</dbReference>
<protein>
    <submittedName>
        <fullName evidence="5">Protein sprint</fullName>
    </submittedName>
</protein>
<dbReference type="OrthoDB" id="21085at2759"/>
<evidence type="ECO:0000259" key="4">
    <source>
        <dbReference type="PROSITE" id="PS50200"/>
    </source>
</evidence>
<dbReference type="Pfam" id="PF00017">
    <property type="entry name" value="SH2"/>
    <property type="match status" value="1"/>
</dbReference>
<dbReference type="PROSITE" id="PS50001">
    <property type="entry name" value="SH2"/>
    <property type="match status" value="1"/>
</dbReference>
<dbReference type="AlphaFoldDB" id="A0A226F590"/>
<evidence type="ECO:0000259" key="3">
    <source>
        <dbReference type="PROSITE" id="PS50001"/>
    </source>
</evidence>
<dbReference type="GO" id="GO:0007165">
    <property type="term" value="P:signal transduction"/>
    <property type="evidence" value="ECO:0007669"/>
    <property type="project" value="InterPro"/>
</dbReference>